<evidence type="ECO:0000313" key="2">
    <source>
        <dbReference type="Proteomes" id="UP001234202"/>
    </source>
</evidence>
<dbReference type="Proteomes" id="UP001234202">
    <property type="component" value="Unassembled WGS sequence"/>
</dbReference>
<protein>
    <submittedName>
        <fullName evidence="1">Uncharacterized protein</fullName>
    </submittedName>
</protein>
<gene>
    <name evidence="1" type="ORF">QFC24_004779</name>
</gene>
<organism evidence="1 2">
    <name type="scientific">Naganishia onofrii</name>
    <dbReference type="NCBI Taxonomy" id="1851511"/>
    <lineage>
        <taxon>Eukaryota</taxon>
        <taxon>Fungi</taxon>
        <taxon>Dikarya</taxon>
        <taxon>Basidiomycota</taxon>
        <taxon>Agaricomycotina</taxon>
        <taxon>Tremellomycetes</taxon>
        <taxon>Filobasidiales</taxon>
        <taxon>Filobasidiaceae</taxon>
        <taxon>Naganishia</taxon>
    </lineage>
</organism>
<reference evidence="1" key="1">
    <citation type="submission" date="2023-04" db="EMBL/GenBank/DDBJ databases">
        <title>Draft Genome sequencing of Naganishia species isolated from polar environments using Oxford Nanopore Technology.</title>
        <authorList>
            <person name="Leo P."/>
            <person name="Venkateswaran K."/>
        </authorList>
    </citation>
    <scope>NUCLEOTIDE SEQUENCE</scope>
    <source>
        <strain evidence="1">DBVPG 5303</strain>
    </source>
</reference>
<name>A0ACC2XDI4_9TREE</name>
<evidence type="ECO:0000313" key="1">
    <source>
        <dbReference type="EMBL" id="KAJ9121441.1"/>
    </source>
</evidence>
<accession>A0ACC2XDI4</accession>
<keyword evidence="2" id="KW-1185">Reference proteome</keyword>
<proteinExistence type="predicted"/>
<dbReference type="EMBL" id="JASBWV010000017">
    <property type="protein sequence ID" value="KAJ9121441.1"/>
    <property type="molecule type" value="Genomic_DNA"/>
</dbReference>
<sequence>MGGLLIADAAIGIALAGREHDDEKTTTTQPRARQGQETWPRIVALVAFDTPYLGLNPSVFKNSITKYAGHVELAKNVVGGLGGLGLGGGAVWGLFGGGGGAAGADTRGKDGDGKPAERDEKPKGRTTRNSSAAAAAAAASATTSQPTPPPPTSSSSSSSWTLPAIPSFKTLATAASAAAILTTTAAAAYYKREDLVGGWTWVSDHAVWLRNLWDSSGMRERLSGIQGLRCGGGDDGTGGVEDEVQAHIGMFNPGTHEGFYNLGLEVARDVEEALERDAKREREVVEEEEADFLVG</sequence>
<comment type="caution">
    <text evidence="1">The sequence shown here is derived from an EMBL/GenBank/DDBJ whole genome shotgun (WGS) entry which is preliminary data.</text>
</comment>